<evidence type="ECO:0000313" key="3">
    <source>
        <dbReference type="Proteomes" id="UP000600139"/>
    </source>
</evidence>
<dbReference type="EMBL" id="JAENIK010000013">
    <property type="protein sequence ID" value="MBK1818183.1"/>
    <property type="molecule type" value="Genomic_DNA"/>
</dbReference>
<dbReference type="PROSITE" id="PS50104">
    <property type="entry name" value="TIR"/>
    <property type="match status" value="1"/>
</dbReference>
<dbReference type="AlphaFoldDB" id="A0A934VCB9"/>
<dbReference type="Pfam" id="PF13676">
    <property type="entry name" value="TIR_2"/>
    <property type="match status" value="1"/>
</dbReference>
<keyword evidence="3" id="KW-1185">Reference proteome</keyword>
<dbReference type="Gene3D" id="3.40.50.10140">
    <property type="entry name" value="Toll/interleukin-1 receptor homology (TIR) domain"/>
    <property type="match status" value="1"/>
</dbReference>
<name>A0A934VCB9_9BACT</name>
<gene>
    <name evidence="2" type="ORF">JIN84_21345</name>
</gene>
<proteinExistence type="predicted"/>
<evidence type="ECO:0000259" key="1">
    <source>
        <dbReference type="PROSITE" id="PS50104"/>
    </source>
</evidence>
<evidence type="ECO:0000313" key="2">
    <source>
        <dbReference type="EMBL" id="MBK1818183.1"/>
    </source>
</evidence>
<dbReference type="Proteomes" id="UP000600139">
    <property type="component" value="Unassembled WGS sequence"/>
</dbReference>
<dbReference type="SUPFAM" id="SSF52200">
    <property type="entry name" value="Toll/Interleukin receptor TIR domain"/>
    <property type="match status" value="1"/>
</dbReference>
<keyword evidence="2" id="KW-0675">Receptor</keyword>
<dbReference type="InterPro" id="IPR035897">
    <property type="entry name" value="Toll_tir_struct_dom_sf"/>
</dbReference>
<reference evidence="2" key="1">
    <citation type="submission" date="2021-01" db="EMBL/GenBank/DDBJ databases">
        <title>Modified the classification status of verrucomicrobia.</title>
        <authorList>
            <person name="Feng X."/>
        </authorList>
    </citation>
    <scope>NUCLEOTIDE SEQUENCE</scope>
    <source>
        <strain evidence="2">JCM 18052</strain>
    </source>
</reference>
<accession>A0A934VCB9</accession>
<protein>
    <submittedName>
        <fullName evidence="2">Toll/interleukin-1 receptor domain-containing protein</fullName>
    </submittedName>
</protein>
<sequence length="419" mass="47258">MASLLMSYRVFISYRRNDGNTTAAWLASELERELERDDIFLDRSQIEPGEVFSAVLEKAVNVSPVFICLIGPRWNEVIDGVPRLQRSGDYVRRELTLAIAGAKSIIPVLHDGARMPAADLLPEDIRSIRDHHCLDMEAQRQQVSMSELVGRVIDRLDSLDETPFEERWIMNQISNLLSFDERRVKSAGRILAANHPEIIQLVPTTRRGLAHCLYRIGPLAVSSLLPFAENDRVMESLVELLATKWIRSPEASRLRENLLQADRPKAAAVECMHPDFTPAKMLLKASHQGRNWPSVHVKTSDPVEEILEQIAGTLARMFQNTSIAGARAGLNDLLHRYAMGKRFPVILKLDHRAGMDYQLVRTIQNTFPALKILVSTPDFDELSASGLGYDCFKPYGDAADDEDEAYFDYLDAKQSFIES</sequence>
<dbReference type="GO" id="GO:0007165">
    <property type="term" value="P:signal transduction"/>
    <property type="evidence" value="ECO:0007669"/>
    <property type="project" value="InterPro"/>
</dbReference>
<organism evidence="2 3">
    <name type="scientific">Luteolibacter yonseiensis</name>
    <dbReference type="NCBI Taxonomy" id="1144680"/>
    <lineage>
        <taxon>Bacteria</taxon>
        <taxon>Pseudomonadati</taxon>
        <taxon>Verrucomicrobiota</taxon>
        <taxon>Verrucomicrobiia</taxon>
        <taxon>Verrucomicrobiales</taxon>
        <taxon>Verrucomicrobiaceae</taxon>
        <taxon>Luteolibacter</taxon>
    </lineage>
</organism>
<dbReference type="InterPro" id="IPR000157">
    <property type="entry name" value="TIR_dom"/>
</dbReference>
<comment type="caution">
    <text evidence="2">The sequence shown here is derived from an EMBL/GenBank/DDBJ whole genome shotgun (WGS) entry which is preliminary data.</text>
</comment>
<feature type="domain" description="TIR" evidence="1">
    <location>
        <begin position="6"/>
        <end position="153"/>
    </location>
</feature>